<keyword evidence="1" id="KW-0812">Transmembrane</keyword>
<gene>
    <name evidence="3" type="ORF">G1C96_0219</name>
</gene>
<keyword evidence="4" id="KW-1185">Reference proteome</keyword>
<dbReference type="RefSeq" id="WP_169274807.1">
    <property type="nucleotide sequence ID" value="NZ_JAAIIH010000001.1"/>
</dbReference>
<evidence type="ECO:0000259" key="2">
    <source>
        <dbReference type="Pfam" id="PF12158"/>
    </source>
</evidence>
<accession>A0A7Y0F214</accession>
<keyword evidence="1" id="KW-1133">Transmembrane helix</keyword>
<evidence type="ECO:0000256" key="1">
    <source>
        <dbReference type="SAM" id="Phobius"/>
    </source>
</evidence>
<dbReference type="Proteomes" id="UP000588277">
    <property type="component" value="Unassembled WGS sequence"/>
</dbReference>
<evidence type="ECO:0000313" key="3">
    <source>
        <dbReference type="EMBL" id="NMM99641.1"/>
    </source>
</evidence>
<protein>
    <recommendedName>
        <fullName evidence="2">DUF3592 domain-containing protein</fullName>
    </recommendedName>
</protein>
<keyword evidence="1" id="KW-0472">Membrane</keyword>
<dbReference type="EMBL" id="JAAIIH010000001">
    <property type="protein sequence ID" value="NMM99641.1"/>
    <property type="molecule type" value="Genomic_DNA"/>
</dbReference>
<dbReference type="Pfam" id="PF12158">
    <property type="entry name" value="DUF3592"/>
    <property type="match status" value="1"/>
</dbReference>
<comment type="caution">
    <text evidence="3">The sequence shown here is derived from an EMBL/GenBank/DDBJ whole genome shotgun (WGS) entry which is preliminary data.</text>
</comment>
<feature type="transmembrane region" description="Helical" evidence="1">
    <location>
        <begin position="18"/>
        <end position="39"/>
    </location>
</feature>
<evidence type="ECO:0000313" key="4">
    <source>
        <dbReference type="Proteomes" id="UP000588277"/>
    </source>
</evidence>
<feature type="transmembrane region" description="Helical" evidence="1">
    <location>
        <begin position="125"/>
        <end position="150"/>
    </location>
</feature>
<reference evidence="3 4" key="1">
    <citation type="submission" date="2020-02" db="EMBL/GenBank/DDBJ databases">
        <title>Characterization of phylogenetic diversity of novel bifidobacterial species isolated in Czech ZOOs.</title>
        <authorList>
            <person name="Lugli G.A."/>
            <person name="Vera N.B."/>
            <person name="Ventura M."/>
        </authorList>
    </citation>
    <scope>NUCLEOTIDE SEQUENCE [LARGE SCALE GENOMIC DNA]</scope>
    <source>
        <strain evidence="3 4">DSM 109958</strain>
    </source>
</reference>
<dbReference type="AlphaFoldDB" id="A0A7Y0F214"/>
<dbReference type="InterPro" id="IPR021994">
    <property type="entry name" value="DUF3592"/>
</dbReference>
<organism evidence="3 4">
    <name type="scientific">Bifidobacterium moraviense</name>
    <dbReference type="NCBI Taxonomy" id="2675323"/>
    <lineage>
        <taxon>Bacteria</taxon>
        <taxon>Bacillati</taxon>
        <taxon>Actinomycetota</taxon>
        <taxon>Actinomycetes</taxon>
        <taxon>Bifidobacteriales</taxon>
        <taxon>Bifidobacteriaceae</taxon>
        <taxon>Bifidobacterium</taxon>
    </lineage>
</organism>
<name>A0A7Y0F214_9BIFI</name>
<sequence>MIEAAESTSTGTWHETPVLIASLVMIVVALIVLGVCLRLMRKASDSRRRCTAETTGTVSELRERHDDDGTLWSPVFSYTVGGSEYELKSGIWSRPSKFHVGDEATVLYDPFEPSHAYMRKDHSRMIVLVAFAAASVVDFIAGVVMLALWMPR</sequence>
<proteinExistence type="predicted"/>
<feature type="domain" description="DUF3592" evidence="2">
    <location>
        <begin position="54"/>
        <end position="120"/>
    </location>
</feature>